<dbReference type="CDD" id="cd04301">
    <property type="entry name" value="NAT_SF"/>
    <property type="match status" value="1"/>
</dbReference>
<dbReference type="EC" id="2.3.1.48" evidence="1"/>
<evidence type="ECO:0000256" key="1">
    <source>
        <dbReference type="ARBA" id="ARBA00013184"/>
    </source>
</evidence>
<dbReference type="GO" id="GO:0004402">
    <property type="term" value="F:histone acetyltransferase activity"/>
    <property type="evidence" value="ECO:0007669"/>
    <property type="project" value="TreeGrafter"/>
</dbReference>
<evidence type="ECO:0000313" key="13">
    <source>
        <dbReference type="Proteomes" id="UP001381693"/>
    </source>
</evidence>
<feature type="domain" description="N-acetyltransferase" evidence="11">
    <location>
        <begin position="27"/>
        <end position="196"/>
    </location>
</feature>
<evidence type="ECO:0000256" key="9">
    <source>
        <dbReference type="ARBA" id="ARBA00048017"/>
    </source>
</evidence>
<evidence type="ECO:0000256" key="8">
    <source>
        <dbReference type="ARBA" id="ARBA00026144"/>
    </source>
</evidence>
<dbReference type="Gene3D" id="3.40.630.30">
    <property type="match status" value="1"/>
</dbReference>
<name>A0AAN8XJY9_HALRR</name>
<evidence type="ECO:0000256" key="7">
    <source>
        <dbReference type="ARBA" id="ARBA00026111"/>
    </source>
</evidence>
<dbReference type="SUPFAM" id="SSF55729">
    <property type="entry name" value="Acyl-CoA N-acyltransferases (Nat)"/>
    <property type="match status" value="1"/>
</dbReference>
<reference evidence="12 13" key="1">
    <citation type="submission" date="2023-11" db="EMBL/GenBank/DDBJ databases">
        <title>Halocaridina rubra genome assembly.</title>
        <authorList>
            <person name="Smith C."/>
        </authorList>
    </citation>
    <scope>NUCLEOTIDE SEQUENCE [LARGE SCALE GENOMIC DNA]</scope>
    <source>
        <strain evidence="12">EP-1</strain>
        <tissue evidence="12">Whole</tissue>
    </source>
</reference>
<evidence type="ECO:0000256" key="3">
    <source>
        <dbReference type="ARBA" id="ARBA00022829"/>
    </source>
</evidence>
<dbReference type="AlphaFoldDB" id="A0AAN8XJY9"/>
<dbReference type="PANTHER" id="PTHR14744">
    <property type="entry name" value="N-ALPHA-ACETYLTRANSFERASE 60"/>
    <property type="match status" value="1"/>
</dbReference>
<accession>A0AAN8XJY9</accession>
<dbReference type="Pfam" id="PF00583">
    <property type="entry name" value="Acetyltransf_1"/>
    <property type="match status" value="1"/>
</dbReference>
<comment type="catalytic activity">
    <reaction evidence="10">
        <text>N-terminal L-methionyl-[transmembrane protein] + acetyl-CoA = N-terminal N(alpha)-acetyl-L-methionyl-[transmembrane protein] + CoA + H(+)</text>
        <dbReference type="Rhea" id="RHEA:50604"/>
        <dbReference type="Rhea" id="RHEA-COMP:12745"/>
        <dbReference type="Rhea" id="RHEA-COMP:12746"/>
        <dbReference type="ChEBI" id="CHEBI:15378"/>
        <dbReference type="ChEBI" id="CHEBI:57287"/>
        <dbReference type="ChEBI" id="CHEBI:57288"/>
        <dbReference type="ChEBI" id="CHEBI:64731"/>
        <dbReference type="ChEBI" id="CHEBI:133414"/>
        <dbReference type="EC" id="2.3.1.259"/>
    </reaction>
</comment>
<dbReference type="InterPro" id="IPR000182">
    <property type="entry name" value="GNAT_dom"/>
</dbReference>
<dbReference type="InterPro" id="IPR016181">
    <property type="entry name" value="Acyl_CoA_acyltransferase"/>
</dbReference>
<dbReference type="GO" id="GO:0007059">
    <property type="term" value="P:chromosome segregation"/>
    <property type="evidence" value="ECO:0007669"/>
    <property type="project" value="UniProtKB-KW"/>
</dbReference>
<dbReference type="GO" id="GO:0120518">
    <property type="term" value="F:protein N-terminal-methionine acetyltransferase activity"/>
    <property type="evidence" value="ECO:0007669"/>
    <property type="project" value="UniProtKB-EC"/>
</dbReference>
<dbReference type="EMBL" id="JAXCGZ010000716">
    <property type="protein sequence ID" value="KAK7085621.1"/>
    <property type="molecule type" value="Genomic_DNA"/>
</dbReference>
<dbReference type="PANTHER" id="PTHR14744:SF15">
    <property type="entry name" value="N-ALPHA-ACETYLTRANSFERASE 60"/>
    <property type="match status" value="1"/>
</dbReference>
<evidence type="ECO:0000256" key="10">
    <source>
        <dbReference type="ARBA" id="ARBA00048848"/>
    </source>
</evidence>
<keyword evidence="3" id="KW-0159">Chromosome partition</keyword>
<dbReference type="PROSITE" id="PS51186">
    <property type="entry name" value="GNAT"/>
    <property type="match status" value="1"/>
</dbReference>
<keyword evidence="4" id="KW-0156">Chromatin regulator</keyword>
<protein>
    <recommendedName>
        <fullName evidence="8">N-alpha-acetyltransferase 60</fullName>
        <ecNumber evidence="7">2.3.1.259</ecNumber>
        <ecNumber evidence="1">2.3.1.48</ecNumber>
    </recommendedName>
</protein>
<proteinExistence type="inferred from homology"/>
<evidence type="ECO:0000259" key="11">
    <source>
        <dbReference type="PROSITE" id="PS51186"/>
    </source>
</evidence>
<dbReference type="GO" id="GO:0000139">
    <property type="term" value="C:Golgi membrane"/>
    <property type="evidence" value="ECO:0007669"/>
    <property type="project" value="TreeGrafter"/>
</dbReference>
<keyword evidence="5 12" id="KW-0012">Acyltransferase</keyword>
<evidence type="ECO:0000256" key="6">
    <source>
        <dbReference type="ARBA" id="ARBA00025774"/>
    </source>
</evidence>
<evidence type="ECO:0000256" key="4">
    <source>
        <dbReference type="ARBA" id="ARBA00022853"/>
    </source>
</evidence>
<dbReference type="Proteomes" id="UP001381693">
    <property type="component" value="Unassembled WGS sequence"/>
</dbReference>
<organism evidence="12 13">
    <name type="scientific">Halocaridina rubra</name>
    <name type="common">Hawaiian red shrimp</name>
    <dbReference type="NCBI Taxonomy" id="373956"/>
    <lineage>
        <taxon>Eukaryota</taxon>
        <taxon>Metazoa</taxon>
        <taxon>Ecdysozoa</taxon>
        <taxon>Arthropoda</taxon>
        <taxon>Crustacea</taxon>
        <taxon>Multicrustacea</taxon>
        <taxon>Malacostraca</taxon>
        <taxon>Eumalacostraca</taxon>
        <taxon>Eucarida</taxon>
        <taxon>Decapoda</taxon>
        <taxon>Pleocyemata</taxon>
        <taxon>Caridea</taxon>
        <taxon>Atyoidea</taxon>
        <taxon>Atyidae</taxon>
        <taxon>Halocaridina</taxon>
    </lineage>
</organism>
<comment type="catalytic activity">
    <reaction evidence="9">
        <text>L-lysyl-[protein] + acetyl-CoA = N(6)-acetyl-L-lysyl-[protein] + CoA + H(+)</text>
        <dbReference type="Rhea" id="RHEA:45948"/>
        <dbReference type="Rhea" id="RHEA-COMP:9752"/>
        <dbReference type="Rhea" id="RHEA-COMP:10731"/>
        <dbReference type="ChEBI" id="CHEBI:15378"/>
        <dbReference type="ChEBI" id="CHEBI:29969"/>
        <dbReference type="ChEBI" id="CHEBI:57287"/>
        <dbReference type="ChEBI" id="CHEBI:57288"/>
        <dbReference type="ChEBI" id="CHEBI:61930"/>
        <dbReference type="EC" id="2.3.1.48"/>
    </reaction>
</comment>
<evidence type="ECO:0000313" key="12">
    <source>
        <dbReference type="EMBL" id="KAK7085621.1"/>
    </source>
</evidence>
<dbReference type="InterPro" id="IPR045141">
    <property type="entry name" value="NAA60-like"/>
</dbReference>
<keyword evidence="2 12" id="KW-0808">Transferase</keyword>
<evidence type="ECO:0000256" key="5">
    <source>
        <dbReference type="ARBA" id="ARBA00023315"/>
    </source>
</evidence>
<evidence type="ECO:0000256" key="2">
    <source>
        <dbReference type="ARBA" id="ARBA00022679"/>
    </source>
</evidence>
<sequence length="221" mass="25336">MSYSNRALMHSSSNKSGKVPLSSLAELKLRFLCPNDLPEVKTLCRQWFPIEYPDVWYEDITTNPRFYALAATYHMLIIGLLVAETKPLCKMNKEDQDILPPSLTGHTQIGYILTLGVIDSHRGHGIASLLLDNYLAQLTTSESPKVQAVLLHVLTTNHQAINFYQRRNFIRHTFLPYYYNIKGKPKDGFSYVRYVNGGHPPWTLLYPFIHFACFKSVLVMI</sequence>
<keyword evidence="13" id="KW-1185">Reference proteome</keyword>
<dbReference type="EC" id="2.3.1.259" evidence="7"/>
<comment type="caution">
    <text evidence="12">The sequence shown here is derived from an EMBL/GenBank/DDBJ whole genome shotgun (WGS) entry which is preliminary data.</text>
</comment>
<comment type="similarity">
    <text evidence="6">Belongs to the acetyltransferase family. NAA60 subfamily.</text>
</comment>
<gene>
    <name evidence="12" type="primary">NAA60</name>
    <name evidence="12" type="ORF">SK128_013966</name>
</gene>